<gene>
    <name evidence="1" type="ordered locus">Caci_2949</name>
</gene>
<name>C7Q2W6_CATAD</name>
<dbReference type="EMBL" id="CP001700">
    <property type="protein sequence ID" value="ACU71858.1"/>
    <property type="molecule type" value="Genomic_DNA"/>
</dbReference>
<dbReference type="KEGG" id="cai:Caci_2949"/>
<dbReference type="Proteomes" id="UP000000851">
    <property type="component" value="Chromosome"/>
</dbReference>
<dbReference type="AlphaFoldDB" id="C7Q2W6"/>
<proteinExistence type="predicted"/>
<dbReference type="HOGENOM" id="CLU_1881990_0_0_11"/>
<keyword evidence="2" id="KW-1185">Reference proteome</keyword>
<organism evidence="1 2">
    <name type="scientific">Catenulispora acidiphila (strain DSM 44928 / JCM 14897 / NBRC 102108 / NRRL B-24433 / ID139908)</name>
    <dbReference type="NCBI Taxonomy" id="479433"/>
    <lineage>
        <taxon>Bacteria</taxon>
        <taxon>Bacillati</taxon>
        <taxon>Actinomycetota</taxon>
        <taxon>Actinomycetes</taxon>
        <taxon>Catenulisporales</taxon>
        <taxon>Catenulisporaceae</taxon>
        <taxon>Catenulispora</taxon>
    </lineage>
</organism>
<dbReference type="InParanoid" id="C7Q2W6"/>
<protein>
    <submittedName>
        <fullName evidence="1">Uncharacterized protein</fullName>
    </submittedName>
</protein>
<sequence>MGPYSVELRASSVFYLRRSATDGEMDESPEYVDQLFIEHAEVPMLRAALAQVQMHPHYAEGRWETSRFWLTTEPPHGYTPEQIEAANEPWEITRNRAAVVIAGPLWNPQMWPDGRFQVEVEYAKLNKLVEALDVV</sequence>
<dbReference type="STRING" id="479433.Caci_2949"/>
<reference evidence="1 2" key="1">
    <citation type="journal article" date="2009" name="Stand. Genomic Sci.">
        <title>Complete genome sequence of Catenulispora acidiphila type strain (ID 139908).</title>
        <authorList>
            <person name="Copeland A."/>
            <person name="Lapidus A."/>
            <person name="Glavina Del Rio T."/>
            <person name="Nolan M."/>
            <person name="Lucas S."/>
            <person name="Chen F."/>
            <person name="Tice H."/>
            <person name="Cheng J.F."/>
            <person name="Bruce D."/>
            <person name="Goodwin L."/>
            <person name="Pitluck S."/>
            <person name="Mikhailova N."/>
            <person name="Pati A."/>
            <person name="Ivanova N."/>
            <person name="Mavromatis K."/>
            <person name="Chen A."/>
            <person name="Palaniappan K."/>
            <person name="Chain P."/>
            <person name="Land M."/>
            <person name="Hauser L."/>
            <person name="Chang Y.J."/>
            <person name="Jeffries C.D."/>
            <person name="Chertkov O."/>
            <person name="Brettin T."/>
            <person name="Detter J.C."/>
            <person name="Han C."/>
            <person name="Ali Z."/>
            <person name="Tindall B.J."/>
            <person name="Goker M."/>
            <person name="Bristow J."/>
            <person name="Eisen J.A."/>
            <person name="Markowitz V."/>
            <person name="Hugenholtz P."/>
            <person name="Kyrpides N.C."/>
            <person name="Klenk H.P."/>
        </authorList>
    </citation>
    <scope>NUCLEOTIDE SEQUENCE [LARGE SCALE GENOMIC DNA]</scope>
    <source>
        <strain evidence="2">DSM 44928 / JCM 14897 / NBRC 102108 / NRRL B-24433 / ID139908</strain>
    </source>
</reference>
<evidence type="ECO:0000313" key="1">
    <source>
        <dbReference type="EMBL" id="ACU71858.1"/>
    </source>
</evidence>
<evidence type="ECO:0000313" key="2">
    <source>
        <dbReference type="Proteomes" id="UP000000851"/>
    </source>
</evidence>
<accession>C7Q2W6</accession>